<accession>A0A9D4C309</accession>
<gene>
    <name evidence="1" type="ORF">DPMN_059130</name>
</gene>
<proteinExistence type="predicted"/>
<evidence type="ECO:0000313" key="1">
    <source>
        <dbReference type="EMBL" id="KAH3716408.1"/>
    </source>
</evidence>
<comment type="caution">
    <text evidence="1">The sequence shown here is derived from an EMBL/GenBank/DDBJ whole genome shotgun (WGS) entry which is preliminary data.</text>
</comment>
<organism evidence="1 2">
    <name type="scientific">Dreissena polymorpha</name>
    <name type="common">Zebra mussel</name>
    <name type="synonym">Mytilus polymorpha</name>
    <dbReference type="NCBI Taxonomy" id="45954"/>
    <lineage>
        <taxon>Eukaryota</taxon>
        <taxon>Metazoa</taxon>
        <taxon>Spiralia</taxon>
        <taxon>Lophotrochozoa</taxon>
        <taxon>Mollusca</taxon>
        <taxon>Bivalvia</taxon>
        <taxon>Autobranchia</taxon>
        <taxon>Heteroconchia</taxon>
        <taxon>Euheterodonta</taxon>
        <taxon>Imparidentia</taxon>
        <taxon>Neoheterodontei</taxon>
        <taxon>Myida</taxon>
        <taxon>Dreissenoidea</taxon>
        <taxon>Dreissenidae</taxon>
        <taxon>Dreissena</taxon>
    </lineage>
</organism>
<evidence type="ECO:0008006" key="3">
    <source>
        <dbReference type="Google" id="ProtNLM"/>
    </source>
</evidence>
<dbReference type="AlphaFoldDB" id="A0A9D4C309"/>
<name>A0A9D4C309_DREPO</name>
<keyword evidence="2" id="KW-1185">Reference proteome</keyword>
<dbReference type="PANTHER" id="PTHR19446">
    <property type="entry name" value="REVERSE TRANSCRIPTASES"/>
    <property type="match status" value="1"/>
</dbReference>
<dbReference type="Proteomes" id="UP000828390">
    <property type="component" value="Unassembled WGS sequence"/>
</dbReference>
<evidence type="ECO:0000313" key="2">
    <source>
        <dbReference type="Proteomes" id="UP000828390"/>
    </source>
</evidence>
<reference evidence="1" key="1">
    <citation type="journal article" date="2019" name="bioRxiv">
        <title>The Genome of the Zebra Mussel, Dreissena polymorpha: A Resource for Invasive Species Research.</title>
        <authorList>
            <person name="McCartney M.A."/>
            <person name="Auch B."/>
            <person name="Kono T."/>
            <person name="Mallez S."/>
            <person name="Zhang Y."/>
            <person name="Obille A."/>
            <person name="Becker A."/>
            <person name="Abrahante J.E."/>
            <person name="Garbe J."/>
            <person name="Badalamenti J.P."/>
            <person name="Herman A."/>
            <person name="Mangelson H."/>
            <person name="Liachko I."/>
            <person name="Sullivan S."/>
            <person name="Sone E.D."/>
            <person name="Koren S."/>
            <person name="Silverstein K.A.T."/>
            <person name="Beckman K.B."/>
            <person name="Gohl D.M."/>
        </authorList>
    </citation>
    <scope>NUCLEOTIDE SEQUENCE</scope>
    <source>
        <strain evidence="1">Duluth1</strain>
        <tissue evidence="1">Whole animal</tissue>
    </source>
</reference>
<sequence length="169" mass="19368">MVSLTNDIGKIFKWKHAFQTLLNCETDTHFDENNDTVNILEHHNTEQLNQGISLHDVHIAVRSLNKNKAPGHDEIPVEVIQSEPCIHFPHRLFCVCFETGKIPNSWNLGLITPVKKQPMSDKRDPTNYRGIAVTGSIYKAYCAVINNRLTKWAEDNNVFADEQNGFRRK</sequence>
<dbReference type="EMBL" id="JAIWYP010000013">
    <property type="protein sequence ID" value="KAH3716408.1"/>
    <property type="molecule type" value="Genomic_DNA"/>
</dbReference>
<reference evidence="1" key="2">
    <citation type="submission" date="2020-11" db="EMBL/GenBank/DDBJ databases">
        <authorList>
            <person name="McCartney M.A."/>
            <person name="Auch B."/>
            <person name="Kono T."/>
            <person name="Mallez S."/>
            <person name="Becker A."/>
            <person name="Gohl D.M."/>
            <person name="Silverstein K.A.T."/>
            <person name="Koren S."/>
            <person name="Bechman K.B."/>
            <person name="Herman A."/>
            <person name="Abrahante J.E."/>
            <person name="Garbe J."/>
        </authorList>
    </citation>
    <scope>NUCLEOTIDE SEQUENCE</scope>
    <source>
        <strain evidence="1">Duluth1</strain>
        <tissue evidence="1">Whole animal</tissue>
    </source>
</reference>
<protein>
    <recommendedName>
        <fullName evidence="3">Reverse transcriptase</fullName>
    </recommendedName>
</protein>